<sequence>MVACAAVSVQLSCPDWMQPQSAGCSAVDQLKQQLLLAVENENVDEANDVLAKLEKSGMTKEILEVRVCAAHTAHHSEWRCVPRAPHTKAPTPHRPTRFH</sequence>
<keyword evidence="1" id="KW-1185">Reference proteome</keyword>
<dbReference type="AlphaFoldDB" id="A0A914ZU51"/>
<accession>A0A914ZU51</accession>
<reference evidence="2" key="1">
    <citation type="submission" date="2022-11" db="UniProtKB">
        <authorList>
            <consortium name="WormBaseParasite"/>
        </authorList>
    </citation>
    <scope>IDENTIFICATION</scope>
</reference>
<protein>
    <submittedName>
        <fullName evidence="2">TFIIS N-terminal domain-containing protein</fullName>
    </submittedName>
</protein>
<name>A0A914ZU51_PARUN</name>
<evidence type="ECO:0000313" key="2">
    <source>
        <dbReference type="WBParaSite" id="PgB22_g029_t02"/>
    </source>
</evidence>
<evidence type="ECO:0000313" key="1">
    <source>
        <dbReference type="Proteomes" id="UP000887569"/>
    </source>
</evidence>
<organism evidence="1 2">
    <name type="scientific">Parascaris univalens</name>
    <name type="common">Nematode worm</name>
    <dbReference type="NCBI Taxonomy" id="6257"/>
    <lineage>
        <taxon>Eukaryota</taxon>
        <taxon>Metazoa</taxon>
        <taxon>Ecdysozoa</taxon>
        <taxon>Nematoda</taxon>
        <taxon>Chromadorea</taxon>
        <taxon>Rhabditida</taxon>
        <taxon>Spirurina</taxon>
        <taxon>Ascaridomorpha</taxon>
        <taxon>Ascaridoidea</taxon>
        <taxon>Ascarididae</taxon>
        <taxon>Parascaris</taxon>
    </lineage>
</organism>
<proteinExistence type="predicted"/>
<dbReference type="WBParaSite" id="PgB22_g029_t02">
    <property type="protein sequence ID" value="PgB22_g029_t02"/>
    <property type="gene ID" value="PgB22_g029"/>
</dbReference>
<dbReference type="Proteomes" id="UP000887569">
    <property type="component" value="Unplaced"/>
</dbReference>